<sequence length="81" mass="9027">MMNQQDPNTVSKQTPKPLGIVETLKQGLSLLFALQNKSGRKRLMDQAESNPMPILFAGVSAMLIFFLVCFITSQLVIKFIV</sequence>
<evidence type="ECO:0008006" key="4">
    <source>
        <dbReference type="Google" id="ProtNLM"/>
    </source>
</evidence>
<reference evidence="2 3" key="1">
    <citation type="submission" date="2015-12" db="EMBL/GenBank/DDBJ databases">
        <authorList>
            <person name="Shamseldin A."/>
            <person name="Moawad H."/>
            <person name="Abd El-Rahim W.M."/>
            <person name="Sadowsky M.J."/>
        </authorList>
    </citation>
    <scope>NUCLEOTIDE SEQUENCE [LARGE SCALE GENOMIC DNA]</scope>
    <source>
        <strain evidence="2 3">SM2</strain>
    </source>
</reference>
<accession>A0A127M1Y1</accession>
<dbReference type="RefSeq" id="WP_062383011.1">
    <property type="nucleotide sequence ID" value="NZ_CP014544.1"/>
</dbReference>
<dbReference type="Proteomes" id="UP000074119">
    <property type="component" value="Chromosome"/>
</dbReference>
<keyword evidence="1" id="KW-0812">Transmembrane</keyword>
<keyword evidence="1" id="KW-0472">Membrane</keyword>
<keyword evidence="1" id="KW-1133">Transmembrane helix</keyword>
<evidence type="ECO:0000313" key="3">
    <source>
        <dbReference type="Proteomes" id="UP000074119"/>
    </source>
</evidence>
<feature type="transmembrane region" description="Helical" evidence="1">
    <location>
        <begin position="54"/>
        <end position="77"/>
    </location>
</feature>
<protein>
    <recommendedName>
        <fullName evidence="4">DUF2970 domain-containing protein</fullName>
    </recommendedName>
</protein>
<evidence type="ECO:0000256" key="1">
    <source>
        <dbReference type="SAM" id="Phobius"/>
    </source>
</evidence>
<organism evidence="2 3">
    <name type="scientific">Zhongshania aliphaticivorans</name>
    <dbReference type="NCBI Taxonomy" id="1470434"/>
    <lineage>
        <taxon>Bacteria</taxon>
        <taxon>Pseudomonadati</taxon>
        <taxon>Pseudomonadota</taxon>
        <taxon>Gammaproteobacteria</taxon>
        <taxon>Cellvibrionales</taxon>
        <taxon>Spongiibacteraceae</taxon>
        <taxon>Zhongshania</taxon>
    </lineage>
</organism>
<dbReference type="KEGG" id="zal:AZF00_02485"/>
<evidence type="ECO:0000313" key="2">
    <source>
        <dbReference type="EMBL" id="AMO67235.1"/>
    </source>
</evidence>
<gene>
    <name evidence="2" type="ORF">AZF00_02485</name>
</gene>
<dbReference type="EMBL" id="CP014544">
    <property type="protein sequence ID" value="AMO67235.1"/>
    <property type="molecule type" value="Genomic_DNA"/>
</dbReference>
<name>A0A127M1Y1_9GAMM</name>
<proteinExistence type="predicted"/>
<dbReference type="AlphaFoldDB" id="A0A127M1Y1"/>